<dbReference type="GeneID" id="117651786"/>
<reference evidence="3" key="1">
    <citation type="submission" date="2025-08" db="UniProtKB">
        <authorList>
            <consortium name="RefSeq"/>
        </authorList>
    </citation>
    <scope>IDENTIFICATION</scope>
    <source>
        <tissue evidence="3">Total insect</tissue>
    </source>
</reference>
<accession>A0A6P9A2I7</accession>
<protein>
    <submittedName>
        <fullName evidence="3">Vegetative cell wall protein gp1-like isoform X1</fullName>
    </submittedName>
</protein>
<feature type="compositionally biased region" description="Low complexity" evidence="1">
    <location>
        <begin position="315"/>
        <end position="332"/>
    </location>
</feature>
<dbReference type="RefSeq" id="XP_034252022.1">
    <property type="nucleotide sequence ID" value="XM_034396131.1"/>
</dbReference>
<evidence type="ECO:0000313" key="2">
    <source>
        <dbReference type="Proteomes" id="UP000515158"/>
    </source>
</evidence>
<feature type="compositionally biased region" description="Basic residues" evidence="1">
    <location>
        <begin position="359"/>
        <end position="374"/>
    </location>
</feature>
<organism evidence="3">
    <name type="scientific">Thrips palmi</name>
    <name type="common">Melon thrips</name>
    <dbReference type="NCBI Taxonomy" id="161013"/>
    <lineage>
        <taxon>Eukaryota</taxon>
        <taxon>Metazoa</taxon>
        <taxon>Ecdysozoa</taxon>
        <taxon>Arthropoda</taxon>
        <taxon>Hexapoda</taxon>
        <taxon>Insecta</taxon>
        <taxon>Pterygota</taxon>
        <taxon>Neoptera</taxon>
        <taxon>Paraneoptera</taxon>
        <taxon>Thysanoptera</taxon>
        <taxon>Terebrantia</taxon>
        <taxon>Thripoidea</taxon>
        <taxon>Thripidae</taxon>
        <taxon>Thrips</taxon>
    </lineage>
</organism>
<dbReference type="OrthoDB" id="10252347at2759"/>
<keyword evidence="2" id="KW-1185">Reference proteome</keyword>
<proteinExistence type="predicted"/>
<dbReference type="Proteomes" id="UP000515158">
    <property type="component" value="Unplaced"/>
</dbReference>
<sequence>MLRTRRGPRLTACGGGAPLRRCSSLRRRPCTSGDCTDANYRETVARLRMLLMDSYLPCRLAATDALVSKSPAGMADFIERQEEYIQQLEKESRYCRSSLCGGCPAGRAYRPHDEAQGPHLGERGAYERRARLPGAYLSPCPARDTGYSLQHGPDPAAVPEGARLAVRVPHLRAAGSAYPGPYRVPVPAAPRWARGLDRGPVPPLSPWPDPLGVWWGHLGWLRAELRAAPVPVITEAEEPPSDAVDSAPSEPEEQRDTPQAEDVPQPEPADPESLKSVEPEPAVECPSPCPSEAADLEPLEALPELPQPVEDDEASSSGSAASEAQQLLQLSLPDKEGPKADDPPAAPPLITVNVEVKFRVSKKDRKRSRSSSNK</sequence>
<dbReference type="InParanoid" id="A0A6P9A2I7"/>
<evidence type="ECO:0000256" key="1">
    <source>
        <dbReference type="SAM" id="MobiDB-lite"/>
    </source>
</evidence>
<name>A0A6P9A2I7_THRPL</name>
<dbReference type="AlphaFoldDB" id="A0A6P9A2I7"/>
<feature type="compositionally biased region" description="Basic and acidic residues" evidence="1">
    <location>
        <begin position="333"/>
        <end position="342"/>
    </location>
</feature>
<gene>
    <name evidence="3" type="primary">LOC117651786</name>
</gene>
<dbReference type="KEGG" id="tpal:117651786"/>
<evidence type="ECO:0000313" key="3">
    <source>
        <dbReference type="RefSeq" id="XP_034252022.1"/>
    </source>
</evidence>
<feature type="region of interest" description="Disordered" evidence="1">
    <location>
        <begin position="235"/>
        <end position="374"/>
    </location>
</feature>